<organism evidence="1 2">
    <name type="scientific">Funneliformis mosseae</name>
    <name type="common">Endomycorrhizal fungus</name>
    <name type="synonym">Glomus mosseae</name>
    <dbReference type="NCBI Taxonomy" id="27381"/>
    <lineage>
        <taxon>Eukaryota</taxon>
        <taxon>Fungi</taxon>
        <taxon>Fungi incertae sedis</taxon>
        <taxon>Mucoromycota</taxon>
        <taxon>Glomeromycotina</taxon>
        <taxon>Glomeromycetes</taxon>
        <taxon>Glomerales</taxon>
        <taxon>Glomeraceae</taxon>
        <taxon>Funneliformis</taxon>
    </lineage>
</organism>
<reference evidence="1" key="1">
    <citation type="submission" date="2021-06" db="EMBL/GenBank/DDBJ databases">
        <authorList>
            <person name="Kallberg Y."/>
            <person name="Tangrot J."/>
            <person name="Rosling A."/>
        </authorList>
    </citation>
    <scope>NUCLEOTIDE SEQUENCE</scope>
    <source>
        <strain evidence="1">87-6 pot B 2015</strain>
    </source>
</reference>
<dbReference type="Proteomes" id="UP000789375">
    <property type="component" value="Unassembled WGS sequence"/>
</dbReference>
<dbReference type="EMBL" id="CAJVPP010005323">
    <property type="protein sequence ID" value="CAG8663270.1"/>
    <property type="molecule type" value="Genomic_DNA"/>
</dbReference>
<evidence type="ECO:0000313" key="1">
    <source>
        <dbReference type="EMBL" id="CAG8663270.1"/>
    </source>
</evidence>
<comment type="caution">
    <text evidence="1">The sequence shown here is derived from an EMBL/GenBank/DDBJ whole genome shotgun (WGS) entry which is preliminary data.</text>
</comment>
<proteinExistence type="predicted"/>
<accession>A0A9N9H7R9</accession>
<evidence type="ECO:0000313" key="2">
    <source>
        <dbReference type="Proteomes" id="UP000789375"/>
    </source>
</evidence>
<protein>
    <submittedName>
        <fullName evidence="1">15140_t:CDS:1</fullName>
    </submittedName>
</protein>
<dbReference type="AlphaFoldDB" id="A0A9N9H7R9"/>
<name>A0A9N9H7R9_FUNMO</name>
<sequence>SLENLEIISVNLLYYCKKKDSSDYKVESVHNCYSALNIYLKKYSILQPIKIWDHYKFPHAFHMLNGKMKILQSKVLDDPEKSDRLSAKEIK</sequence>
<feature type="non-terminal residue" evidence="1">
    <location>
        <position position="1"/>
    </location>
</feature>
<keyword evidence="2" id="KW-1185">Reference proteome</keyword>
<gene>
    <name evidence="1" type="ORF">FMOSSE_LOCUS12048</name>
</gene>